<reference evidence="7 8" key="1">
    <citation type="submission" date="2016-10" db="EMBL/GenBank/DDBJ databases">
        <authorList>
            <person name="de Groot N.N."/>
        </authorList>
    </citation>
    <scope>NUCLEOTIDE SEQUENCE [LARGE SCALE GENOMIC DNA]</scope>
    <source>
        <strain evidence="7 8">F</strain>
    </source>
</reference>
<keyword evidence="4" id="KW-0175">Coiled coil</keyword>
<dbReference type="InterPro" id="IPR025662">
    <property type="entry name" value="Sigma_54_int_dom_ATP-bd_1"/>
</dbReference>
<feature type="domain" description="Rad50/SbcC-type AAA" evidence="6">
    <location>
        <begin position="5"/>
        <end position="246"/>
    </location>
</feature>
<dbReference type="SUPFAM" id="SSF52540">
    <property type="entry name" value="P-loop containing nucleoside triphosphate hydrolases"/>
    <property type="match status" value="1"/>
</dbReference>
<dbReference type="GO" id="GO:0006302">
    <property type="term" value="P:double-strand break repair"/>
    <property type="evidence" value="ECO:0007669"/>
    <property type="project" value="InterPro"/>
</dbReference>
<evidence type="ECO:0000313" key="7">
    <source>
        <dbReference type="EMBL" id="SFR77619.1"/>
    </source>
</evidence>
<feature type="coiled-coil region" evidence="4">
    <location>
        <begin position="637"/>
        <end position="703"/>
    </location>
</feature>
<dbReference type="Gene3D" id="3.40.50.300">
    <property type="entry name" value="P-loop containing nucleotide triphosphate hydrolases"/>
    <property type="match status" value="2"/>
</dbReference>
<keyword evidence="7" id="KW-0269">Exonuclease</keyword>
<organism evidence="7 8">
    <name type="scientific">[Clostridium] aminophilum</name>
    <dbReference type="NCBI Taxonomy" id="1526"/>
    <lineage>
        <taxon>Bacteria</taxon>
        <taxon>Bacillati</taxon>
        <taxon>Bacillota</taxon>
        <taxon>Clostridia</taxon>
        <taxon>Lachnospirales</taxon>
        <taxon>Lachnospiraceae</taxon>
    </lineage>
</organism>
<dbReference type="GO" id="GO:0016887">
    <property type="term" value="F:ATP hydrolysis activity"/>
    <property type="evidence" value="ECO:0007669"/>
    <property type="project" value="InterPro"/>
</dbReference>
<evidence type="ECO:0000256" key="5">
    <source>
        <dbReference type="SAM" id="MobiDB-lite"/>
    </source>
</evidence>
<evidence type="ECO:0000256" key="3">
    <source>
        <dbReference type="ARBA" id="ARBA00013368"/>
    </source>
</evidence>
<proteinExistence type="inferred from homology"/>
<feature type="compositionally biased region" description="Basic and acidic residues" evidence="5">
    <location>
        <begin position="556"/>
        <end position="577"/>
    </location>
</feature>
<feature type="coiled-coil region" evidence="4">
    <location>
        <begin position="850"/>
        <end position="880"/>
    </location>
</feature>
<comment type="subunit">
    <text evidence="2">Heterodimer of SbcC and SbcD.</text>
</comment>
<dbReference type="Pfam" id="PF13558">
    <property type="entry name" value="SbcC_Walker_B"/>
    <property type="match status" value="1"/>
</dbReference>
<feature type="compositionally biased region" description="Low complexity" evidence="5">
    <location>
        <begin position="578"/>
        <end position="589"/>
    </location>
</feature>
<evidence type="ECO:0000313" key="8">
    <source>
        <dbReference type="Proteomes" id="UP000214760"/>
    </source>
</evidence>
<evidence type="ECO:0000259" key="6">
    <source>
        <dbReference type="Pfam" id="PF13476"/>
    </source>
</evidence>
<dbReference type="PANTHER" id="PTHR32114:SF2">
    <property type="entry name" value="ABC TRANSPORTER ABCH.3"/>
    <property type="match status" value="1"/>
</dbReference>
<evidence type="ECO:0000256" key="4">
    <source>
        <dbReference type="SAM" id="Coils"/>
    </source>
</evidence>
<name>A0A1I6JFI7_9FIRM</name>
<dbReference type="EMBL" id="FOZC01000007">
    <property type="protein sequence ID" value="SFR77619.1"/>
    <property type="molecule type" value="Genomic_DNA"/>
</dbReference>
<dbReference type="GO" id="GO:0004527">
    <property type="term" value="F:exonuclease activity"/>
    <property type="evidence" value="ECO:0007669"/>
    <property type="project" value="UniProtKB-KW"/>
</dbReference>
<dbReference type="InterPro" id="IPR027417">
    <property type="entry name" value="P-loop_NTPase"/>
</dbReference>
<accession>A0A1I6JFI7</accession>
<feature type="region of interest" description="Disordered" evidence="5">
    <location>
        <begin position="356"/>
        <end position="401"/>
    </location>
</feature>
<dbReference type="PANTHER" id="PTHR32114">
    <property type="entry name" value="ABC TRANSPORTER ABCH.3"/>
    <property type="match status" value="1"/>
</dbReference>
<sequence length="1064" mass="121153">MKPIKLIMSAFGPYAGEMPPIDFTNFEEKGLFLISGDTGAGKTTIFDAIIYALYGDTSGSYRGVKNLRSEYAKEDVKSYVEFYFSHQGKEYHIRREPSYERINRNGKITEEPEKVTFYYPDGSTVEGSRNVDGLKSDPGIVRGLLHIDKDQFKQIAMIAQGEFWSLLNAKTDDRTRILRTIFRTSGYNSMEYKLKERQDESGRKKTKIEDSIVQYFHDVKADPEDGRAEELALLQERAEKSGSVWNLDEMTGLLKQLIESDRERKQDADEKQKEADQLLNASRVELATAEDNNRDLRRCEELKKKEAELAGRKEEIDRKETVLTRQKLASRECNQFYLSWKEKEASVQRLERQAEEKTEAVKAASERAEDAKRALEAAERERPDADRLQKQAEKIRDEEKNYQRRDALAGEIAELKKKAAGFAGTEKDLSDRDNALKEKISALQDRQKKLRETPEKLAKAEGEEEKLRSLCTDIREILDCKIPAWELKQKVRKEKQDAFSRAFAEFEAANQKRIEAEKILDSCRAGILAQTLEEGKKCPVCGSTHHPDPAVMPEKAVTEEEFRKRKREEERCQEKKNAANAAAEASNSALEQYEEQLRSDMLRCLENPVIGMENRTGGPEELRREIGQAETLLAEKIQENQKEQSRLTRDRAALKKAENDLDQAQNEETEALERDKKLFAETKQETERELVARQAEYRTLEDLSFETWEAAEAKLRAAQEKETAIRSRLEAAGQETKTADEHLAAEKASLRTIEENREKERREEKERGEKLDEAIRKNGFLSVDELLEFVRTEDEISAADQEIEDYRQDVHVNRQQLADAEERARGKVLIDVEALNERCIRQESAAAASRSAVNEIANRLQNNQEKLERMEAQAPELEKAKKENDICVRLYNLVRGTTGNGKITLEQFIQAAGFDGIIAAANRRLRPMSDGQFELFRQDKLGKKSNTFLDLGVHDNFTGHDRPVGSLSGGESFKASLSLALGLSDTVSMSSGGVQMDALFIDEGFGTLDRNSIENAMDILINLSGKNKLVGVISHREELMESIPQQIHVTKDRDGSHIKTERGI</sequence>
<evidence type="ECO:0000256" key="2">
    <source>
        <dbReference type="ARBA" id="ARBA00011322"/>
    </source>
</evidence>
<evidence type="ECO:0000256" key="1">
    <source>
        <dbReference type="ARBA" id="ARBA00006930"/>
    </source>
</evidence>
<gene>
    <name evidence="7" type="ORF">SAMN02910262_01477</name>
</gene>
<dbReference type="Pfam" id="PF13476">
    <property type="entry name" value="AAA_23"/>
    <property type="match status" value="1"/>
</dbReference>
<feature type="region of interest" description="Disordered" evidence="5">
    <location>
        <begin position="556"/>
        <end position="590"/>
    </location>
</feature>
<dbReference type="InterPro" id="IPR038729">
    <property type="entry name" value="Rad50/SbcC_AAA"/>
</dbReference>
<keyword evidence="7" id="KW-0540">Nuclease</keyword>
<feature type="coiled-coil region" evidence="4">
    <location>
        <begin position="789"/>
        <end position="823"/>
    </location>
</feature>
<dbReference type="Proteomes" id="UP000214760">
    <property type="component" value="Unassembled WGS sequence"/>
</dbReference>
<dbReference type="PROSITE" id="PS00675">
    <property type="entry name" value="SIGMA54_INTERACT_1"/>
    <property type="match status" value="1"/>
</dbReference>
<dbReference type="AlphaFoldDB" id="A0A1I6JFI7"/>
<comment type="similarity">
    <text evidence="1">Belongs to the SMC family. SbcC subfamily.</text>
</comment>
<keyword evidence="7" id="KW-0378">Hydrolase</keyword>
<protein>
    <recommendedName>
        <fullName evidence="3">Nuclease SbcCD subunit C</fullName>
    </recommendedName>
</protein>
<dbReference type="RefSeq" id="WP_031472521.1">
    <property type="nucleotide sequence ID" value="NZ_FOZC01000007.1"/>
</dbReference>